<dbReference type="InterPro" id="IPR029058">
    <property type="entry name" value="AB_hydrolase_fold"/>
</dbReference>
<dbReference type="Gene3D" id="3.40.50.1820">
    <property type="entry name" value="alpha/beta hydrolase"/>
    <property type="match status" value="1"/>
</dbReference>
<dbReference type="EMBL" id="CP115174">
    <property type="protein sequence ID" value="WBO21385.1"/>
    <property type="molecule type" value="Genomic_DNA"/>
</dbReference>
<accession>A0ABY7NIM9</accession>
<name>A0ABY7NIM9_9SPHN</name>
<protein>
    <recommendedName>
        <fullName evidence="3">Thioesterase domain-containing protein</fullName>
    </recommendedName>
</protein>
<sequence length="276" mass="28543">MIACHEITRGTAQGPAMLFLHGLDGDPIATWGVAGAGAVFPRRLAAALPAARILSLGYPAALAVYRQRPELSLAIVAEALAERLAPILSHRPALGIVGYCLGGLVAAMALRRLAGTMTLPPTLLCLMDAPLRLPGEEDPFPQVGAALRLSGTELADITDWLHLSYRPGAFEMVSMLSSAPGWLAPYARDALSPPAPLVRLPGDHLALAMAPETGDFAPLRCVIAAWRASGLDPGGRPSRPAAPHLASPTAAQAATAVAGIAPATSAMISKERSRAS</sequence>
<keyword evidence="2" id="KW-1185">Reference proteome</keyword>
<gene>
    <name evidence="1" type="ORF">PBT88_14475</name>
</gene>
<proteinExistence type="predicted"/>
<evidence type="ECO:0000313" key="2">
    <source>
        <dbReference type="Proteomes" id="UP001210865"/>
    </source>
</evidence>
<dbReference type="SUPFAM" id="SSF53474">
    <property type="entry name" value="alpha/beta-Hydrolases"/>
    <property type="match status" value="1"/>
</dbReference>
<dbReference type="RefSeq" id="WP_270076034.1">
    <property type="nucleotide sequence ID" value="NZ_CP115174.1"/>
</dbReference>
<organism evidence="1 2">
    <name type="scientific">Sphingomonas abietis</name>
    <dbReference type="NCBI Taxonomy" id="3012344"/>
    <lineage>
        <taxon>Bacteria</taxon>
        <taxon>Pseudomonadati</taxon>
        <taxon>Pseudomonadota</taxon>
        <taxon>Alphaproteobacteria</taxon>
        <taxon>Sphingomonadales</taxon>
        <taxon>Sphingomonadaceae</taxon>
        <taxon>Sphingomonas</taxon>
    </lineage>
</organism>
<dbReference type="Proteomes" id="UP001210865">
    <property type="component" value="Chromosome"/>
</dbReference>
<evidence type="ECO:0008006" key="3">
    <source>
        <dbReference type="Google" id="ProtNLM"/>
    </source>
</evidence>
<evidence type="ECO:0000313" key="1">
    <source>
        <dbReference type="EMBL" id="WBO21385.1"/>
    </source>
</evidence>
<reference evidence="1 2" key="1">
    <citation type="submission" date="2022-12" db="EMBL/GenBank/DDBJ databases">
        <title>Sphingomonas abieness sp. nov., an endophytic bacterium isolated from Abies koreana.</title>
        <authorList>
            <person name="Jiang L."/>
            <person name="Lee J."/>
        </authorList>
    </citation>
    <scope>NUCLEOTIDE SEQUENCE [LARGE SCALE GENOMIC DNA]</scope>
    <source>
        <strain evidence="2">PAMB 00755</strain>
    </source>
</reference>